<accession>A0A9N8DGF1</accession>
<evidence type="ECO:0000313" key="3">
    <source>
        <dbReference type="EMBL" id="CAB9502533.1"/>
    </source>
</evidence>
<protein>
    <submittedName>
        <fullName evidence="3">Uncharacterized protein</fullName>
    </submittedName>
</protein>
<comment type="caution">
    <text evidence="3">The sequence shown here is derived from an EMBL/GenBank/DDBJ whole genome shotgun (WGS) entry which is preliminary data.</text>
</comment>
<dbReference type="Proteomes" id="UP001153069">
    <property type="component" value="Unassembled WGS sequence"/>
</dbReference>
<proteinExistence type="predicted"/>
<sequence length="501" mass="58640">MKIQRHSTKHYKPLRGATRSCCSRWVGCASIMARFLLVGLGLFVLFETERDALDRVVEQANEEMQLETNGNTRDNALATRHIEKTFSACLILQNEHENQYLTEWLAYHWHVLPLRRLIVWKDPLSETSPESILSRWHEKMDITVWDRPQQIYPVRHPDRKKQHFYDDYQQDQDLHDKLHARNQRQKVFLGMCLRTLKREGLSWTILSHTDEYALINPRVRNTTDPLHDRASIIHTGTRIVEDDDMESHDSTSNKNDDKNNSTNDIIPLTIPSQNESGSVLKWLQRTQPYASIAARTSPHNVLLKQPCIPLTSKQFGTYERKDANSLKNDLNNNRSSAFASFWNSSSSSTMQRQDFLTLRWQYWGHELHEQNKPKVRTHLLDLSRIPVSFLHWKVDSHRPIPRYDICPIQVIHERDNMFVVHHYAGTTERLKYGDTKTKKNPDELDDITATTQLIREERLHQDTIHNTFWEGNTVPQWLDGFVESVGPQEAKRLLEGVGHLQ</sequence>
<organism evidence="3 4">
    <name type="scientific">Seminavis robusta</name>
    <dbReference type="NCBI Taxonomy" id="568900"/>
    <lineage>
        <taxon>Eukaryota</taxon>
        <taxon>Sar</taxon>
        <taxon>Stramenopiles</taxon>
        <taxon>Ochrophyta</taxon>
        <taxon>Bacillariophyta</taxon>
        <taxon>Bacillariophyceae</taxon>
        <taxon>Bacillariophycidae</taxon>
        <taxon>Naviculales</taxon>
        <taxon>Naviculaceae</taxon>
        <taxon>Seminavis</taxon>
    </lineage>
</organism>
<feature type="compositionally biased region" description="Basic and acidic residues" evidence="1">
    <location>
        <begin position="247"/>
        <end position="259"/>
    </location>
</feature>
<keyword evidence="2" id="KW-0472">Membrane</keyword>
<evidence type="ECO:0000256" key="2">
    <source>
        <dbReference type="SAM" id="Phobius"/>
    </source>
</evidence>
<dbReference type="EMBL" id="CAICTM010000138">
    <property type="protein sequence ID" value="CAB9502533.1"/>
    <property type="molecule type" value="Genomic_DNA"/>
</dbReference>
<feature type="transmembrane region" description="Helical" evidence="2">
    <location>
        <begin position="21"/>
        <end position="46"/>
    </location>
</feature>
<gene>
    <name evidence="3" type="ORF">SEMRO_139_G065080.1</name>
</gene>
<evidence type="ECO:0000256" key="1">
    <source>
        <dbReference type="SAM" id="MobiDB-lite"/>
    </source>
</evidence>
<keyword evidence="2" id="KW-0812">Transmembrane</keyword>
<evidence type="ECO:0000313" key="4">
    <source>
        <dbReference type="Proteomes" id="UP001153069"/>
    </source>
</evidence>
<dbReference type="AlphaFoldDB" id="A0A9N8DGF1"/>
<name>A0A9N8DGF1_9STRA</name>
<keyword evidence="4" id="KW-1185">Reference proteome</keyword>
<feature type="region of interest" description="Disordered" evidence="1">
    <location>
        <begin position="237"/>
        <end position="270"/>
    </location>
</feature>
<keyword evidence="2" id="KW-1133">Transmembrane helix</keyword>
<reference evidence="3" key="1">
    <citation type="submission" date="2020-06" db="EMBL/GenBank/DDBJ databases">
        <authorList>
            <consortium name="Plant Systems Biology data submission"/>
        </authorList>
    </citation>
    <scope>NUCLEOTIDE SEQUENCE</scope>
    <source>
        <strain evidence="3">D6</strain>
    </source>
</reference>